<organism evidence="1">
    <name type="scientific">human gut metagenome</name>
    <dbReference type="NCBI Taxonomy" id="408170"/>
    <lineage>
        <taxon>unclassified sequences</taxon>
        <taxon>metagenomes</taxon>
        <taxon>organismal metagenomes</taxon>
    </lineage>
</organism>
<dbReference type="EMBL" id="AZMM01012650">
    <property type="protein sequence ID" value="ETJ32908.1"/>
    <property type="molecule type" value="Genomic_DNA"/>
</dbReference>
<accession>W1XRC2</accession>
<feature type="non-terminal residue" evidence="1">
    <location>
        <position position="73"/>
    </location>
</feature>
<reference evidence="1" key="1">
    <citation type="submission" date="2013-12" db="EMBL/GenBank/DDBJ databases">
        <title>A Varibaculum cambriense genome reconstructed from a premature infant gut community with otherwise low bacterial novelty that shifts toward anaerobic metabolism during the third week of life.</title>
        <authorList>
            <person name="Brown C.T."/>
            <person name="Sharon I."/>
            <person name="Thomas B.C."/>
            <person name="Castelle C.J."/>
            <person name="Morowitz M.J."/>
            <person name="Banfield J.F."/>
        </authorList>
    </citation>
    <scope>NUCLEOTIDE SEQUENCE</scope>
</reference>
<evidence type="ECO:0000313" key="1">
    <source>
        <dbReference type="EMBL" id="ETJ32908.1"/>
    </source>
</evidence>
<protein>
    <submittedName>
        <fullName evidence="1">Gram-positive signal peptide protein, YSIRK family</fullName>
    </submittedName>
</protein>
<feature type="non-terminal residue" evidence="1">
    <location>
        <position position="1"/>
    </location>
</feature>
<name>W1XRC2_9ZZZZ</name>
<dbReference type="AlphaFoldDB" id="W1XRC2"/>
<sequence>SLRFTINQDERKFTYSLNKDLAGLTSVSVGTGTTETIKLDGATGKITAKNAVIGGVTVDGDNSHVTGLSAVMF</sequence>
<proteinExistence type="predicted"/>
<gene>
    <name evidence="1" type="ORF">Q604_UNBC12650G0001</name>
</gene>
<comment type="caution">
    <text evidence="1">The sequence shown here is derived from an EMBL/GenBank/DDBJ whole genome shotgun (WGS) entry which is preliminary data.</text>
</comment>